<feature type="domain" description="Glycoside hydrolase family 31 N-terminal" evidence="6">
    <location>
        <begin position="30"/>
        <end position="196"/>
    </location>
</feature>
<dbReference type="EMBL" id="DF967972">
    <property type="protein sequence ID" value="GAP12489.1"/>
    <property type="molecule type" value="Genomic_DNA"/>
</dbReference>
<dbReference type="GO" id="GO:0030246">
    <property type="term" value="F:carbohydrate binding"/>
    <property type="evidence" value="ECO:0007669"/>
    <property type="project" value="InterPro"/>
</dbReference>
<dbReference type="CDD" id="cd14752">
    <property type="entry name" value="GH31_N"/>
    <property type="match status" value="1"/>
</dbReference>
<dbReference type="OrthoDB" id="176168at2"/>
<dbReference type="InterPro" id="IPR030458">
    <property type="entry name" value="Glyco_hydro_31_AS"/>
</dbReference>
<evidence type="ECO:0000313" key="9">
    <source>
        <dbReference type="EMBL" id="GAP12489.1"/>
    </source>
</evidence>
<keyword evidence="2 4" id="KW-0378">Hydrolase</keyword>
<dbReference type="PROSITE" id="PS00129">
    <property type="entry name" value="GLYCOSYL_HYDROL_F31_1"/>
    <property type="match status" value="1"/>
</dbReference>
<evidence type="ECO:0000259" key="8">
    <source>
        <dbReference type="Pfam" id="PF21365"/>
    </source>
</evidence>
<dbReference type="Gene3D" id="2.60.40.1180">
    <property type="entry name" value="Golgi alpha-mannosidase II"/>
    <property type="match status" value="2"/>
</dbReference>
<proteinExistence type="inferred from homology"/>
<dbReference type="RefSeq" id="WP_075071909.1">
    <property type="nucleotide sequence ID" value="NZ_DF967972.1"/>
</dbReference>
<dbReference type="SUPFAM" id="SSF51011">
    <property type="entry name" value="Glycosyl hydrolase domain"/>
    <property type="match status" value="1"/>
</dbReference>
<keyword evidence="10" id="KW-1185">Reference proteome</keyword>
<feature type="domain" description="Glycosyl hydrolase family 31 C-terminal" evidence="8">
    <location>
        <begin position="579"/>
        <end position="665"/>
    </location>
</feature>
<dbReference type="InterPro" id="IPR048395">
    <property type="entry name" value="Glyco_hydro_31_C"/>
</dbReference>
<dbReference type="SUPFAM" id="SSF51445">
    <property type="entry name" value="(Trans)glycosidases"/>
    <property type="match status" value="1"/>
</dbReference>
<evidence type="ECO:0000259" key="5">
    <source>
        <dbReference type="Pfam" id="PF01055"/>
    </source>
</evidence>
<gene>
    <name evidence="9" type="ORF">LARV_00224</name>
</gene>
<dbReference type="Pfam" id="PF21365">
    <property type="entry name" value="Glyco_hydro_31_3rd"/>
    <property type="match status" value="1"/>
</dbReference>
<sequence>MTHPMNIPGSLLRFWQGGRDLELVFERANLRISALGNHCVRLRLGPGGKFAPRRSWDVAAPDEDFTTPVLALREDSQSIRLEMGDMQVVYQRGGGLRFEVAGQRFCVMNELPAWQEEGPVTACLITDPSERFYGFGERTGLLEKTGSRMTCWATDPGHMHGPDVDRMYIAIPFALALRPGLAWGVFFHNTFLSEFDLTQAGQMALRADGGELDLYVMCGSSPTEIVAGFSALVGRTPMPPLWSLGYHQSRWSYASQQEVRDLVAEFKRRQIPLDAVHLDIDYMDGYRDFTWNRQNFSDPAGLMRDLKAQGVRVVPIIDAGVKVDPDYPVYTSGQKLQAFVSTPQGEEVHAYVWPDESVWPDFSRADVRAWWGEQQKRLVADGVAGIWNDMNEPAVFIQPFSQGGGGEVTTLPLDAQQGGPGERTTHAELHNLYGLGMARACYEGLERDLNGERPFALCRSGYAGIQRWTASWMGDNHSSWEHLEMALPQMLNMGLSGVPFVGVDIGGFSGNASPELFARWIEAGALFPFCRGHSCIGTIRQEPWAFGQQVEEISRKWLRLRYRLLPYLYSLFWNASQRGEPVMRPLLYHYSQDPQTAYLYDQFLLGEFVMAAPVVRPGVRARSVYLPEGDWYAWDSGEVLQGGRHILADAPLESIPVYVRGGAILPLGPEMLHTDEKPFDPLTLELYPGDGAFTFYEDDGHSLDYRQGARSVRNLRLERSTGLLRLTIGARQGNWQPLARKLVLRLHGVPEYSRLGHTGGLYEIRKHLLTLEVDDDGAERELNFRL</sequence>
<dbReference type="CDD" id="cd06604">
    <property type="entry name" value="GH31_glucosidase_II_MalA"/>
    <property type="match status" value="1"/>
</dbReference>
<comment type="similarity">
    <text evidence="1 4">Belongs to the glycosyl hydrolase 31 family.</text>
</comment>
<dbReference type="InterPro" id="IPR033403">
    <property type="entry name" value="DUF5110"/>
</dbReference>
<protein>
    <submittedName>
        <fullName evidence="9">Alpha-glucosidase, family 31 of glycosyl hydrolases</fullName>
    </submittedName>
</protein>
<evidence type="ECO:0000256" key="2">
    <source>
        <dbReference type="ARBA" id="ARBA00022801"/>
    </source>
</evidence>
<dbReference type="PANTHER" id="PTHR22762:SF166">
    <property type="entry name" value="ALPHA-GLUCOSIDASE"/>
    <property type="match status" value="1"/>
</dbReference>
<dbReference type="InterPro" id="IPR011013">
    <property type="entry name" value="Gal_mutarotase_sf_dom"/>
</dbReference>
<reference evidence="9" key="1">
    <citation type="submission" date="2015-07" db="EMBL/GenBank/DDBJ databases">
        <title>Draft Genome Sequences of Anaerolinea thermolimosa IMO-1, Bellilinea caldifistulae GOMI-1, Leptolinea tardivitalis YMTK-2, Levilinea saccharolytica KIBI-1,Longilinea arvoryzae KOME-1, Previously Described as Members of the Anaerolineaceae (Chloroflexi).</title>
        <authorList>
            <person name="Sekiguchi Y."/>
            <person name="Ohashi A."/>
            <person name="Matsuura N."/>
            <person name="Tourlousse M.D."/>
        </authorList>
    </citation>
    <scope>NUCLEOTIDE SEQUENCE [LARGE SCALE GENOMIC DNA]</scope>
    <source>
        <strain evidence="9">KOME-1</strain>
    </source>
</reference>
<dbReference type="Gene3D" id="3.20.20.80">
    <property type="entry name" value="Glycosidases"/>
    <property type="match status" value="1"/>
</dbReference>
<dbReference type="InterPro" id="IPR013780">
    <property type="entry name" value="Glyco_hydro_b"/>
</dbReference>
<dbReference type="InterPro" id="IPR025887">
    <property type="entry name" value="Glyco_hydro_31_N_dom"/>
</dbReference>
<evidence type="ECO:0000313" key="10">
    <source>
        <dbReference type="Proteomes" id="UP000055060"/>
    </source>
</evidence>
<dbReference type="PANTHER" id="PTHR22762">
    <property type="entry name" value="ALPHA-GLUCOSIDASE"/>
    <property type="match status" value="1"/>
</dbReference>
<dbReference type="STRING" id="360412.LARV_00224"/>
<dbReference type="Pfam" id="PF13802">
    <property type="entry name" value="Gal_mutarotas_2"/>
    <property type="match status" value="1"/>
</dbReference>
<keyword evidence="3 4" id="KW-0326">Glycosidase</keyword>
<accession>A0A0S7BBL7</accession>
<feature type="domain" description="Glycoside hydrolase family 31 TIM barrel" evidence="5">
    <location>
        <begin position="236"/>
        <end position="571"/>
    </location>
</feature>
<evidence type="ECO:0000256" key="3">
    <source>
        <dbReference type="ARBA" id="ARBA00023295"/>
    </source>
</evidence>
<dbReference type="GO" id="GO:0005975">
    <property type="term" value="P:carbohydrate metabolic process"/>
    <property type="evidence" value="ECO:0007669"/>
    <property type="project" value="InterPro"/>
</dbReference>
<feature type="domain" description="DUF5110" evidence="7">
    <location>
        <begin position="681"/>
        <end position="749"/>
    </location>
</feature>
<dbReference type="Gene3D" id="2.60.40.1760">
    <property type="entry name" value="glycosyl hydrolase (family 31)"/>
    <property type="match status" value="1"/>
</dbReference>
<dbReference type="AlphaFoldDB" id="A0A0S7BBL7"/>
<dbReference type="InterPro" id="IPR017853">
    <property type="entry name" value="GH"/>
</dbReference>
<evidence type="ECO:0000256" key="4">
    <source>
        <dbReference type="RuleBase" id="RU361185"/>
    </source>
</evidence>
<dbReference type="InterPro" id="IPR000322">
    <property type="entry name" value="Glyco_hydro_31_TIM"/>
</dbReference>
<dbReference type="SUPFAM" id="SSF74650">
    <property type="entry name" value="Galactose mutarotase-like"/>
    <property type="match status" value="1"/>
</dbReference>
<evidence type="ECO:0000259" key="6">
    <source>
        <dbReference type="Pfam" id="PF13802"/>
    </source>
</evidence>
<dbReference type="GO" id="GO:0004553">
    <property type="term" value="F:hydrolase activity, hydrolyzing O-glycosyl compounds"/>
    <property type="evidence" value="ECO:0007669"/>
    <property type="project" value="InterPro"/>
</dbReference>
<evidence type="ECO:0000259" key="7">
    <source>
        <dbReference type="Pfam" id="PF17137"/>
    </source>
</evidence>
<dbReference type="Proteomes" id="UP000055060">
    <property type="component" value="Unassembled WGS sequence"/>
</dbReference>
<organism evidence="9">
    <name type="scientific">Longilinea arvoryzae</name>
    <dbReference type="NCBI Taxonomy" id="360412"/>
    <lineage>
        <taxon>Bacteria</taxon>
        <taxon>Bacillati</taxon>
        <taxon>Chloroflexota</taxon>
        <taxon>Anaerolineae</taxon>
        <taxon>Anaerolineales</taxon>
        <taxon>Anaerolineaceae</taxon>
        <taxon>Longilinea</taxon>
    </lineage>
</organism>
<evidence type="ECO:0000256" key="1">
    <source>
        <dbReference type="ARBA" id="ARBA00007806"/>
    </source>
</evidence>
<dbReference type="Pfam" id="PF01055">
    <property type="entry name" value="Glyco_hydro_31_2nd"/>
    <property type="match status" value="1"/>
</dbReference>
<name>A0A0S7BBL7_9CHLR</name>
<dbReference type="Pfam" id="PF17137">
    <property type="entry name" value="DUF5110"/>
    <property type="match status" value="1"/>
</dbReference>